<proteinExistence type="predicted"/>
<reference evidence="1 2" key="1">
    <citation type="submission" date="2024-06" db="EMBL/GenBank/DDBJ databases">
        <title>Lysinibacillus zambalefons sp. nov., a Novel Firmicute Isolated from the Poon Bato Zambales Hyperalkaline Spring.</title>
        <authorList>
            <person name="Aja J.A."/>
            <person name="Lazaro J.E.H."/>
            <person name="Llorin L.D."/>
            <person name="Lim K.R."/>
            <person name="Teodosio J."/>
            <person name="Dalisay D.S."/>
        </authorList>
    </citation>
    <scope>NUCLEOTIDE SEQUENCE [LARGE SCALE GENOMIC DNA]</scope>
    <source>
        <strain evidence="1 2">M3</strain>
    </source>
</reference>
<gene>
    <name evidence="1" type="ORF">ABNX05_11175</name>
</gene>
<dbReference type="PANTHER" id="PTHR42663:SF6">
    <property type="entry name" value="HYDROLASE C777.06C-RELATED"/>
    <property type="match status" value="1"/>
</dbReference>
<dbReference type="Gene3D" id="3.60.15.10">
    <property type="entry name" value="Ribonuclease Z/Hydroxyacylglutathione hydrolase-like"/>
    <property type="match status" value="1"/>
</dbReference>
<dbReference type="Proteomes" id="UP001478862">
    <property type="component" value="Unassembled WGS sequence"/>
</dbReference>
<keyword evidence="2" id="KW-1185">Reference proteome</keyword>
<evidence type="ECO:0000313" key="1">
    <source>
        <dbReference type="EMBL" id="MEQ6355180.1"/>
    </source>
</evidence>
<dbReference type="PANTHER" id="PTHR42663">
    <property type="entry name" value="HYDROLASE C777.06C-RELATED-RELATED"/>
    <property type="match status" value="1"/>
</dbReference>
<dbReference type="InterPro" id="IPR036866">
    <property type="entry name" value="RibonucZ/Hydroxyglut_hydro"/>
</dbReference>
<sequence>MLKFIGSGSAFNTKLGNNSAYYKEGNQMLLIDCGSNIFQRIKENNLLQDIEHIHVLITHTHADHVGSLADLILYTYYSHGDFAKNKITVYSPKDTKVCKILKHNGCVEGFHFTAHDLKNNYTEIESMSVDVTFNKSNHVKELISYSIDLVFNNKTSVFYSGDISELKEDVITYIESSSYISTDIAYIDTCIADYKGNVHLSLRKLSELIKPEYRHKVWCMHLDEGFIREEAEALGFNVVSNEL</sequence>
<protein>
    <submittedName>
        <fullName evidence="1">MBL fold metallo-hydrolase</fullName>
    </submittedName>
</protein>
<dbReference type="EMBL" id="JBEGDG010000007">
    <property type="protein sequence ID" value="MEQ6355180.1"/>
    <property type="molecule type" value="Genomic_DNA"/>
</dbReference>
<organism evidence="1 2">
    <name type="scientific">Lysinibacillus zambalensis</name>
    <dbReference type="NCBI Taxonomy" id="3160866"/>
    <lineage>
        <taxon>Bacteria</taxon>
        <taxon>Bacillati</taxon>
        <taxon>Bacillota</taxon>
        <taxon>Bacilli</taxon>
        <taxon>Bacillales</taxon>
        <taxon>Bacillaceae</taxon>
        <taxon>Lysinibacillus</taxon>
    </lineage>
</organism>
<evidence type="ECO:0000313" key="2">
    <source>
        <dbReference type="Proteomes" id="UP001478862"/>
    </source>
</evidence>
<comment type="caution">
    <text evidence="1">The sequence shown here is derived from an EMBL/GenBank/DDBJ whole genome shotgun (WGS) entry which is preliminary data.</text>
</comment>
<dbReference type="Pfam" id="PF23023">
    <property type="entry name" value="Anti-Pycsar_Apyc1"/>
    <property type="match status" value="1"/>
</dbReference>
<dbReference type="SUPFAM" id="SSF56281">
    <property type="entry name" value="Metallo-hydrolase/oxidoreductase"/>
    <property type="match status" value="1"/>
</dbReference>
<name>A0ABV1MRP3_9BACI</name>
<accession>A0ABV1MRP3</accession>